<gene>
    <name evidence="1" type="ORF">Slati_0102200</name>
</gene>
<protein>
    <submittedName>
        <fullName evidence="1">Uncharacterized protein</fullName>
    </submittedName>
</protein>
<name>A0AAW2Y8J3_9LAMI</name>
<dbReference type="InterPro" id="IPR021109">
    <property type="entry name" value="Peptidase_aspartic_dom_sf"/>
</dbReference>
<proteinExistence type="predicted"/>
<evidence type="ECO:0000313" key="1">
    <source>
        <dbReference type="EMBL" id="KAL0462146.1"/>
    </source>
</evidence>
<reference evidence="1" key="2">
    <citation type="journal article" date="2024" name="Plant">
        <title>Genomic evolution and insights into agronomic trait innovations of Sesamum species.</title>
        <authorList>
            <person name="Miao H."/>
            <person name="Wang L."/>
            <person name="Qu L."/>
            <person name="Liu H."/>
            <person name="Sun Y."/>
            <person name="Le M."/>
            <person name="Wang Q."/>
            <person name="Wei S."/>
            <person name="Zheng Y."/>
            <person name="Lin W."/>
            <person name="Duan Y."/>
            <person name="Cao H."/>
            <person name="Xiong S."/>
            <person name="Wang X."/>
            <person name="Wei L."/>
            <person name="Li C."/>
            <person name="Ma Q."/>
            <person name="Ju M."/>
            <person name="Zhao R."/>
            <person name="Li G."/>
            <person name="Mu C."/>
            <person name="Tian Q."/>
            <person name="Mei H."/>
            <person name="Zhang T."/>
            <person name="Gao T."/>
            <person name="Zhang H."/>
        </authorList>
    </citation>
    <scope>NUCLEOTIDE SEQUENCE</scope>
    <source>
        <strain evidence="1">KEN1</strain>
    </source>
</reference>
<dbReference type="AlphaFoldDB" id="A0AAW2Y8J3"/>
<dbReference type="Gene3D" id="2.40.70.10">
    <property type="entry name" value="Acid Proteases"/>
    <property type="match status" value="1"/>
</dbReference>
<dbReference type="CDD" id="cd00303">
    <property type="entry name" value="retropepsin_like"/>
    <property type="match status" value="1"/>
</dbReference>
<sequence>MNPRVLPWLTFAYRLTLFHRHLRLSFLLNIIRPLLLLFPAYSCFPPLLTVPTPKPPKLHLPPFDGSAPLDWMFQADQYFSYHQVPSPQRLAVILFYIQGEAISGFKWLYTNQQLSSWMPSSAPLSYVLGLRSSIIIRRPFLNCDNAADSISVRPLDLRNSLKLRPWMPIPSASPAAGSAPLALLPTPPARPGASPRRLAPIEMQAHRAQGLYFNCDEKFGPRHRCKARQFLLLMAEDPDPPDPPLETPYAFSVVHCGCFGRQVAPHSVLTREHDVTILIDSSSSHNIVQPHVADYLGLPVSPVSSFPILVGNGDTLHCSGVCSNVPLQLQSHPFSLSLYVIPIFGADIVLDVQWLATLGPFLSDYFVPSMQFYHQGRLVHLTGILSPSP</sequence>
<dbReference type="EMBL" id="JACGWN010000001">
    <property type="protein sequence ID" value="KAL0462146.1"/>
    <property type="molecule type" value="Genomic_DNA"/>
</dbReference>
<dbReference type="Pfam" id="PF08284">
    <property type="entry name" value="RVP_2"/>
    <property type="match status" value="1"/>
</dbReference>
<organism evidence="1">
    <name type="scientific">Sesamum latifolium</name>
    <dbReference type="NCBI Taxonomy" id="2727402"/>
    <lineage>
        <taxon>Eukaryota</taxon>
        <taxon>Viridiplantae</taxon>
        <taxon>Streptophyta</taxon>
        <taxon>Embryophyta</taxon>
        <taxon>Tracheophyta</taxon>
        <taxon>Spermatophyta</taxon>
        <taxon>Magnoliopsida</taxon>
        <taxon>eudicotyledons</taxon>
        <taxon>Gunneridae</taxon>
        <taxon>Pentapetalae</taxon>
        <taxon>asterids</taxon>
        <taxon>lamiids</taxon>
        <taxon>Lamiales</taxon>
        <taxon>Pedaliaceae</taxon>
        <taxon>Sesamum</taxon>
    </lineage>
</organism>
<accession>A0AAW2Y8J3</accession>
<reference evidence="1" key="1">
    <citation type="submission" date="2020-06" db="EMBL/GenBank/DDBJ databases">
        <authorList>
            <person name="Li T."/>
            <person name="Hu X."/>
            <person name="Zhang T."/>
            <person name="Song X."/>
            <person name="Zhang H."/>
            <person name="Dai N."/>
            <person name="Sheng W."/>
            <person name="Hou X."/>
            <person name="Wei L."/>
        </authorList>
    </citation>
    <scope>NUCLEOTIDE SEQUENCE</scope>
    <source>
        <strain evidence="1">KEN1</strain>
        <tissue evidence="1">Leaf</tissue>
    </source>
</reference>
<comment type="caution">
    <text evidence="1">The sequence shown here is derived from an EMBL/GenBank/DDBJ whole genome shotgun (WGS) entry which is preliminary data.</text>
</comment>